<comment type="similarity">
    <text evidence="1">Belongs to the fatty acyl-CoA reductase family.</text>
</comment>
<dbReference type="SUPFAM" id="SSF51735">
    <property type="entry name" value="NAD(P)-binding Rossmann-fold domains"/>
    <property type="match status" value="1"/>
</dbReference>
<reference evidence="3 4" key="1">
    <citation type="journal article" date="2024" name="Nat. Commun.">
        <title>Phylogenomics reveals the evolutionary origins of lichenization in chlorophyte algae.</title>
        <authorList>
            <person name="Puginier C."/>
            <person name="Libourel C."/>
            <person name="Otte J."/>
            <person name="Skaloud P."/>
            <person name="Haon M."/>
            <person name="Grisel S."/>
            <person name="Petersen M."/>
            <person name="Berrin J.G."/>
            <person name="Delaux P.M."/>
            <person name="Dal Grande F."/>
            <person name="Keller J."/>
        </authorList>
    </citation>
    <scope>NUCLEOTIDE SEQUENCE [LARGE SCALE GENOMIC DNA]</scope>
    <source>
        <strain evidence="3 4">SAG 2043</strain>
    </source>
</reference>
<comment type="caution">
    <text evidence="3">The sequence shown here is derived from an EMBL/GenBank/DDBJ whole genome shotgun (WGS) entry which is preliminary data.</text>
</comment>
<dbReference type="GO" id="GO:0102965">
    <property type="term" value="F:alcohol-forming long-chain fatty acyl-CoA reductase activity"/>
    <property type="evidence" value="ECO:0007669"/>
    <property type="project" value="UniProtKB-EC"/>
</dbReference>
<organism evidence="3 4">
    <name type="scientific">[Myrmecia] bisecta</name>
    <dbReference type="NCBI Taxonomy" id="41462"/>
    <lineage>
        <taxon>Eukaryota</taxon>
        <taxon>Viridiplantae</taxon>
        <taxon>Chlorophyta</taxon>
        <taxon>core chlorophytes</taxon>
        <taxon>Trebouxiophyceae</taxon>
        <taxon>Trebouxiales</taxon>
        <taxon>Trebouxiaceae</taxon>
        <taxon>Myrmecia</taxon>
    </lineage>
</organism>
<dbReference type="EC" id="1.2.1.84" evidence="1"/>
<name>A0AAW1PXC9_9CHLO</name>
<comment type="function">
    <text evidence="1">Catalyzes the reduction of fatty acyl-CoA to fatty alcohols.</text>
</comment>
<dbReference type="GO" id="GO:0080019">
    <property type="term" value="F:alcohol-forming very long-chain fatty acyl-CoA reductase activity"/>
    <property type="evidence" value="ECO:0007669"/>
    <property type="project" value="InterPro"/>
</dbReference>
<keyword evidence="1" id="KW-0560">Oxidoreductase</keyword>
<dbReference type="InterPro" id="IPR036291">
    <property type="entry name" value="NAD(P)-bd_dom_sf"/>
</dbReference>
<dbReference type="GO" id="GO:0035336">
    <property type="term" value="P:long-chain fatty-acyl-CoA metabolic process"/>
    <property type="evidence" value="ECO:0007669"/>
    <property type="project" value="TreeGrafter"/>
</dbReference>
<dbReference type="PANTHER" id="PTHR11011">
    <property type="entry name" value="MALE STERILITY PROTEIN 2-RELATED"/>
    <property type="match status" value="1"/>
</dbReference>
<dbReference type="PANTHER" id="PTHR11011:SF45">
    <property type="entry name" value="FATTY ACYL-COA REDUCTASE CG8306-RELATED"/>
    <property type="match status" value="1"/>
</dbReference>
<evidence type="ECO:0000259" key="2">
    <source>
        <dbReference type="Pfam" id="PF07993"/>
    </source>
</evidence>
<evidence type="ECO:0000313" key="4">
    <source>
        <dbReference type="Proteomes" id="UP001489004"/>
    </source>
</evidence>
<feature type="domain" description="Thioester reductase (TE)" evidence="2">
    <location>
        <begin position="7"/>
        <end position="202"/>
    </location>
</feature>
<dbReference type="Gene3D" id="3.40.50.720">
    <property type="entry name" value="NAD(P)-binding Rossmann-like Domain"/>
    <property type="match status" value="1"/>
</dbReference>
<keyword evidence="1" id="KW-0443">Lipid metabolism</keyword>
<evidence type="ECO:0000256" key="1">
    <source>
        <dbReference type="RuleBase" id="RU363097"/>
    </source>
</evidence>
<comment type="catalytic activity">
    <reaction evidence="1">
        <text>a long-chain fatty acyl-CoA + 2 NADPH + 2 H(+) = a long-chain primary fatty alcohol + 2 NADP(+) + CoA</text>
        <dbReference type="Rhea" id="RHEA:52716"/>
        <dbReference type="ChEBI" id="CHEBI:15378"/>
        <dbReference type="ChEBI" id="CHEBI:57287"/>
        <dbReference type="ChEBI" id="CHEBI:57783"/>
        <dbReference type="ChEBI" id="CHEBI:58349"/>
        <dbReference type="ChEBI" id="CHEBI:77396"/>
        <dbReference type="ChEBI" id="CHEBI:83139"/>
        <dbReference type="EC" id="1.2.1.84"/>
    </reaction>
</comment>
<protein>
    <recommendedName>
        <fullName evidence="1">Fatty acyl-CoA reductase</fullName>
        <ecNumber evidence="1">1.2.1.84</ecNumber>
    </recommendedName>
</protein>
<keyword evidence="1" id="KW-0521">NADP</keyword>
<dbReference type="Pfam" id="PF07993">
    <property type="entry name" value="NAD_binding_4"/>
    <property type="match status" value="1"/>
</dbReference>
<accession>A0AAW1PXC9</accession>
<keyword evidence="4" id="KW-1185">Reference proteome</keyword>
<proteinExistence type="inferred from homology"/>
<dbReference type="InterPro" id="IPR013120">
    <property type="entry name" value="FAR_NAD-bd"/>
</dbReference>
<dbReference type="InterPro" id="IPR026055">
    <property type="entry name" value="FAR"/>
</dbReference>
<keyword evidence="1" id="KW-0444">Lipid biosynthesis</keyword>
<evidence type="ECO:0000313" key="3">
    <source>
        <dbReference type="EMBL" id="KAK9812828.1"/>
    </source>
</evidence>
<dbReference type="Proteomes" id="UP001489004">
    <property type="component" value="Unassembled WGS sequence"/>
</dbReference>
<dbReference type="EMBL" id="JALJOR010000008">
    <property type="protein sequence ID" value="KAK9812828.1"/>
    <property type="molecule type" value="Genomic_DNA"/>
</dbReference>
<gene>
    <name evidence="3" type="ORF">WJX72_004372</name>
</gene>
<dbReference type="AlphaFoldDB" id="A0AAW1PXC9"/>
<sequence length="387" mass="42597">MGEKQLTVVRQVNVIIHCAASLSLELHIHDALMQTYFPTKGLLHLAQGCRSMQAFCFVSTAYVNANQPRGSLIEERIYPLYDKGAPVQQAELVAKLMHLPTEAAKKETQRLLRTFGYLNTYLLSKTLTERMVMEHDGTPFAVCIVRPALCGAVAKAPYPGYIGNASGATSAILAIATGLATFTGYGPDSLLPLVPGDVVAAVVVAATAAKAAASPCAKGHSIYHVCSSATTPITLCEFANHIADYFRCDPLVKQNALLAPTQHKHLQWVSDADFQWRAMLKTTYYWLICMMLRMTGQGRLATKLMLGWNTWKNLGSSAMDHNMRYSCRGARKLLHALPPAERAGSMLVWSAEQGADWGYYMRTYIAGVKHRYLREAPLLDDTHGYVP</sequence>